<feature type="region of interest" description="Disordered" evidence="1">
    <location>
        <begin position="60"/>
        <end position="346"/>
    </location>
</feature>
<feature type="compositionally biased region" description="Low complexity" evidence="1">
    <location>
        <begin position="845"/>
        <end position="854"/>
    </location>
</feature>
<evidence type="ECO:0000256" key="1">
    <source>
        <dbReference type="SAM" id="MobiDB-lite"/>
    </source>
</evidence>
<proteinExistence type="predicted"/>
<feature type="compositionally biased region" description="Acidic residues" evidence="1">
    <location>
        <begin position="302"/>
        <end position="317"/>
    </location>
</feature>
<organism evidence="2 3">
    <name type="scientific">Favolaschia claudopus</name>
    <dbReference type="NCBI Taxonomy" id="2862362"/>
    <lineage>
        <taxon>Eukaryota</taxon>
        <taxon>Fungi</taxon>
        <taxon>Dikarya</taxon>
        <taxon>Basidiomycota</taxon>
        <taxon>Agaricomycotina</taxon>
        <taxon>Agaricomycetes</taxon>
        <taxon>Agaricomycetidae</taxon>
        <taxon>Agaricales</taxon>
        <taxon>Marasmiineae</taxon>
        <taxon>Mycenaceae</taxon>
        <taxon>Favolaschia</taxon>
    </lineage>
</organism>
<protein>
    <submittedName>
        <fullName evidence="2">Uncharacterized protein</fullName>
    </submittedName>
</protein>
<feature type="compositionally biased region" description="Acidic residues" evidence="1">
    <location>
        <begin position="264"/>
        <end position="280"/>
    </location>
</feature>
<comment type="caution">
    <text evidence="2">The sequence shown here is derived from an EMBL/GenBank/DDBJ whole genome shotgun (WGS) entry which is preliminary data.</text>
</comment>
<accession>A0AAW0E249</accession>
<evidence type="ECO:0000313" key="2">
    <source>
        <dbReference type="EMBL" id="KAK7057541.1"/>
    </source>
</evidence>
<feature type="compositionally biased region" description="Polar residues" evidence="1">
    <location>
        <begin position="1448"/>
        <end position="1468"/>
    </location>
</feature>
<name>A0AAW0E249_9AGAR</name>
<keyword evidence="3" id="KW-1185">Reference proteome</keyword>
<feature type="region of interest" description="Disordered" evidence="1">
    <location>
        <begin position="1403"/>
        <end position="1614"/>
    </location>
</feature>
<feature type="compositionally biased region" description="Low complexity" evidence="1">
    <location>
        <begin position="1108"/>
        <end position="1118"/>
    </location>
</feature>
<feature type="compositionally biased region" description="Basic and acidic residues" evidence="1">
    <location>
        <begin position="112"/>
        <end position="129"/>
    </location>
</feature>
<feature type="compositionally biased region" description="Acidic residues" evidence="1">
    <location>
        <begin position="133"/>
        <end position="160"/>
    </location>
</feature>
<feature type="compositionally biased region" description="Acidic residues" evidence="1">
    <location>
        <begin position="333"/>
        <end position="346"/>
    </location>
</feature>
<feature type="compositionally biased region" description="Basic and acidic residues" evidence="1">
    <location>
        <begin position="1412"/>
        <end position="1422"/>
    </location>
</feature>
<feature type="compositionally biased region" description="Acidic residues" evidence="1">
    <location>
        <begin position="933"/>
        <end position="952"/>
    </location>
</feature>
<feature type="compositionally biased region" description="Acidic residues" evidence="1">
    <location>
        <begin position="1550"/>
        <end position="1560"/>
    </location>
</feature>
<dbReference type="Proteomes" id="UP001362999">
    <property type="component" value="Unassembled WGS sequence"/>
</dbReference>
<feature type="compositionally biased region" description="Acidic residues" evidence="1">
    <location>
        <begin position="211"/>
        <end position="231"/>
    </location>
</feature>
<sequence length="1614" mass="173651">MSSPPFFRASQNLAVARPKPAAIPKAPILNPYDKFTQPQFDAWIGDITGALKDALGFQAALPPKTKTRTQWHIPDSRESEAPDAADGDNVDEELDDSFAEIKARVAANAKGKGRDPREGPGLGRGDRNAPIEIDLDSEEEQEEQGEEEEEEEEEDGEYWDEERSSGEEEEEEEEEAIRNGESSARAHARYQKYAEQYDVDAKDEDAQYGGEEGEDAVEGLSDNEGDDAYDFENEREAEQYSDEEDRNPTQLEEAPQRSYAAEQDYSDQGEETGSESENDNEGGSSPPRELPISRPPMYDADIFGEDDEEDELVYDEAEPSHSRGHQNPPEAIELMDEEDASLEQVPQEEELLPLEGDQDEPVQDEDFYAAFQLATAPDEHNDDDILPGSSPIMTSPIAPEQDTLPSDDFDPEPANDRARFIYMDGISFDWNNPPAFLHGLRASGPGHLATPVEDIDSEEYPPAETFGTSDELPTFQIATQIAPDPSFELDDDEAASDGQSGFTPGYTVLEAEESDRSPEGVEELDTQTASPDISVDLHHFIVEESFTDQDPDDRGMSVDVIAVDDGMGDSDVIDLYGAQTAQVGEMTLTEAGDLTVDASGKKFIFQEEDAGEPVPPLDMVSNTVLTIQEAVSLDSHSSSSVPLPISADPAVHDPFGSRQVTPPLPSMFNSTPVSVPIPLSILKVARQESSLFTPAPSGRASPYSVDTPPAEDAAFLNVESAQDDNSAEVAAAPNYPVLPTVTEVSTTQLNGHTQEFTETGAVTQEEAVLEDVADVDPMQEMGNGPQLVQYSTDGTGFVEDTTSSQDVSAPATVDVTFTVTPALEPDPYPYSLSTPGGELHDPTEQEASASSSSTGEKDSEEKTEGDDDTSATTFPEIIEDEPVGIELIYPSDSEAKTVEVSNDSPIEDATEPSGINAKPSEDDSLTEIQSVELVEDSQESETDADGDDDPDYTDIASSVAADDVSREDVEMDPAQDEHAAVVSTQTSDGDSGGTSNEHPTPQERDDTVLETLDSSATLIVDTLPEEPAAEKPLTAEQTAQEPVAVARLDHEHAEPKSNGLEVDEMQDVLTAGDAASTLTPTDGPSKPLSEAPVHLETEVGLGKNSILSPSSDQDVDQPSLKRKRGRPRKDASTSNIGKVAESRLTRGLKSNGKGKAKEEYVDNDETSSTSSASSAARLLHPGSSRSSSVASVRSAAGVAVDSSPGLPRLNSIIKVPRPPRPTRPTLPLPPPPPPFPPPQLFHTHSHKRSAAAQPILPRRPTQPPLLQRTPSRASVTDSIHEEEPPTPSTSSQPAQTPARRGTPVNSTPVTRSHCRFHKISLPEDDEDKTGPRVFFVVPGCSLGDGELMKEEDIRDLGDATTEDGERMTPDLHGYGINSYLEGVLRQLVGVDILREQAVFYLPRPGETPVVPEPREHGHERSSSKQMRVASGGSFASESGVFSPAMRSPVSTSSRPPNSLAESSSTASVKTAARRGRKGKGKGKNRASPTPSYAPSQGSESTDEDESPAAKRIRAAEEEGIAAAAAGSPLRTRRSKRMDKEAAEYKPDALEAGDESSDDDDKDRRKKKKGRGVKRGRQSEAAPADPEGSEERKTKKPKTQDTVIVEPSAPTAGPA</sequence>
<feature type="region of interest" description="Disordered" evidence="1">
    <location>
        <begin position="822"/>
        <end position="1313"/>
    </location>
</feature>
<evidence type="ECO:0000313" key="3">
    <source>
        <dbReference type="Proteomes" id="UP001362999"/>
    </source>
</evidence>
<feature type="compositionally biased region" description="Low complexity" evidence="1">
    <location>
        <begin position="1253"/>
        <end position="1270"/>
    </location>
</feature>
<feature type="region of interest" description="Disordered" evidence="1">
    <location>
        <begin position="376"/>
        <end position="415"/>
    </location>
</feature>
<feature type="compositionally biased region" description="Pro residues" evidence="1">
    <location>
        <begin position="1216"/>
        <end position="1239"/>
    </location>
</feature>
<feature type="compositionally biased region" description="Acidic residues" evidence="1">
    <location>
        <begin position="81"/>
        <end position="98"/>
    </location>
</feature>
<feature type="compositionally biased region" description="Low complexity" evidence="1">
    <location>
        <begin position="1166"/>
        <end position="1203"/>
    </location>
</feature>
<feature type="compositionally biased region" description="Basic residues" evidence="1">
    <location>
        <begin position="1563"/>
        <end position="1575"/>
    </location>
</feature>
<feature type="compositionally biased region" description="Basic residues" evidence="1">
    <location>
        <begin position="1471"/>
        <end position="1484"/>
    </location>
</feature>
<gene>
    <name evidence="2" type="ORF">R3P38DRAFT_2497593</name>
</gene>
<feature type="compositionally biased region" description="Polar residues" evidence="1">
    <location>
        <begin position="982"/>
        <end position="999"/>
    </location>
</feature>
<reference evidence="2 3" key="1">
    <citation type="journal article" date="2024" name="J Genomics">
        <title>Draft genome sequencing and assembly of Favolaschia claudopus CIRM-BRFM 2984 isolated from oak limbs.</title>
        <authorList>
            <person name="Navarro D."/>
            <person name="Drula E."/>
            <person name="Chaduli D."/>
            <person name="Cazenave R."/>
            <person name="Ahrendt S."/>
            <person name="Wang J."/>
            <person name="Lipzen A."/>
            <person name="Daum C."/>
            <person name="Barry K."/>
            <person name="Grigoriev I.V."/>
            <person name="Favel A."/>
            <person name="Rosso M.N."/>
            <person name="Martin F."/>
        </authorList>
    </citation>
    <scope>NUCLEOTIDE SEQUENCE [LARGE SCALE GENOMIC DNA]</scope>
    <source>
        <strain evidence="2 3">CIRM-BRFM 2984</strain>
    </source>
</reference>
<feature type="compositionally biased region" description="Polar residues" evidence="1">
    <location>
        <begin position="1486"/>
        <end position="1499"/>
    </location>
</feature>
<feature type="compositionally biased region" description="Low complexity" evidence="1">
    <location>
        <begin position="1288"/>
        <end position="1298"/>
    </location>
</feature>
<feature type="compositionally biased region" description="Basic and acidic residues" evidence="1">
    <location>
        <begin position="1537"/>
        <end position="1548"/>
    </location>
</feature>
<dbReference type="EMBL" id="JAWWNJ010000004">
    <property type="protein sequence ID" value="KAK7057541.1"/>
    <property type="molecule type" value="Genomic_DNA"/>
</dbReference>